<dbReference type="PATRIC" id="fig|710685.3.peg.2876"/>
<dbReference type="EMBL" id="CP003169">
    <property type="protein sequence ID" value="AEV73452.1"/>
    <property type="molecule type" value="Genomic_DNA"/>
</dbReference>
<dbReference type="STRING" id="710685.MycrhN_2885"/>
<feature type="transmembrane region" description="Helical" evidence="1">
    <location>
        <begin position="106"/>
        <end position="131"/>
    </location>
</feature>
<evidence type="ECO:0000313" key="2">
    <source>
        <dbReference type="EMBL" id="AEV73452.1"/>
    </source>
</evidence>
<accession>G8RJ82</accession>
<sequence length="157" mass="17309">MESATRIDWAADRLRRDQIVAEQFLDWHRKTARPPRLGVLRAAAGYRQWCSDARSELLRVDVGNPVDVDAFEQQWRLSAYASEIRAESGWVEACLPLIPLALATSIVMALTGSYVVSAVAGAIAIAAYLVLRKAKPALLVGPAGRPPPFWITGLDRR</sequence>
<evidence type="ECO:0008006" key="4">
    <source>
        <dbReference type="Google" id="ProtNLM"/>
    </source>
</evidence>
<proteinExistence type="predicted"/>
<reference evidence="2 3" key="1">
    <citation type="submission" date="2011-12" db="EMBL/GenBank/DDBJ databases">
        <title>Complete sequence of Mycobacterium rhodesiae NBB3.</title>
        <authorList>
            <consortium name="US DOE Joint Genome Institute"/>
            <person name="Lucas S."/>
            <person name="Han J."/>
            <person name="Lapidus A."/>
            <person name="Cheng J.-F."/>
            <person name="Goodwin L."/>
            <person name="Pitluck S."/>
            <person name="Peters L."/>
            <person name="Mikhailova N."/>
            <person name="Gu W."/>
            <person name="Detter J.C."/>
            <person name="Han C."/>
            <person name="Tapia R."/>
            <person name="Land M."/>
            <person name="Hauser L."/>
            <person name="Kyrpides N."/>
            <person name="Ivanova N."/>
            <person name="Pagani I."/>
            <person name="Mattes T."/>
            <person name="Holmes A."/>
            <person name="Rutledge P."/>
            <person name="Paulsen I."/>
            <person name="Coleman N."/>
            <person name="Woyke T."/>
        </authorList>
    </citation>
    <scope>NUCLEOTIDE SEQUENCE [LARGE SCALE GENOMIC DNA]</scope>
    <source>
        <strain evidence="2 3">NBB3</strain>
    </source>
</reference>
<organism evidence="2 3">
    <name type="scientific">Mycolicibacterium rhodesiae (strain NBB3)</name>
    <name type="common">Mycobacterium rhodesiae</name>
    <dbReference type="NCBI Taxonomy" id="710685"/>
    <lineage>
        <taxon>Bacteria</taxon>
        <taxon>Bacillati</taxon>
        <taxon>Actinomycetota</taxon>
        <taxon>Actinomycetes</taxon>
        <taxon>Mycobacteriales</taxon>
        <taxon>Mycobacteriaceae</taxon>
        <taxon>Mycolicibacterium</taxon>
    </lineage>
</organism>
<keyword evidence="1" id="KW-0812">Transmembrane</keyword>
<keyword evidence="1" id="KW-0472">Membrane</keyword>
<gene>
    <name evidence="2" type="ordered locus">MycrhN_2885</name>
</gene>
<dbReference type="Proteomes" id="UP000005442">
    <property type="component" value="Chromosome"/>
</dbReference>
<evidence type="ECO:0000256" key="1">
    <source>
        <dbReference type="SAM" id="Phobius"/>
    </source>
</evidence>
<dbReference type="KEGG" id="mrh:MycrhN_2885"/>
<dbReference type="HOGENOM" id="CLU_1684646_0_0_11"/>
<keyword evidence="1" id="KW-1133">Transmembrane helix</keyword>
<dbReference type="RefSeq" id="WP_014211261.1">
    <property type="nucleotide sequence ID" value="NC_016604.1"/>
</dbReference>
<dbReference type="OrthoDB" id="4712641at2"/>
<keyword evidence="3" id="KW-1185">Reference proteome</keyword>
<evidence type="ECO:0000313" key="3">
    <source>
        <dbReference type="Proteomes" id="UP000005442"/>
    </source>
</evidence>
<name>G8RJ82_MYCRN</name>
<protein>
    <recommendedName>
        <fullName evidence="4">Transmembrane protein</fullName>
    </recommendedName>
</protein>
<dbReference type="AlphaFoldDB" id="G8RJ82"/>